<dbReference type="GO" id="GO:0046872">
    <property type="term" value="F:metal ion binding"/>
    <property type="evidence" value="ECO:0007669"/>
    <property type="project" value="UniProtKB-KW"/>
</dbReference>
<dbReference type="SUPFAM" id="SSF56281">
    <property type="entry name" value="Metallo-hydrolase/oxidoreductase"/>
    <property type="match status" value="1"/>
</dbReference>
<keyword evidence="2" id="KW-0479">Metal-binding</keyword>
<reference evidence="6" key="1">
    <citation type="submission" date="2019-02" db="EMBL/GenBank/DDBJ databases">
        <authorList>
            <person name="Gruber-Vodicka R. H."/>
            <person name="Seah K. B. B."/>
        </authorList>
    </citation>
    <scope>NUCLEOTIDE SEQUENCE</scope>
    <source>
        <strain evidence="7">BECK_BZ163</strain>
        <strain evidence="8">BECK_BZ164</strain>
        <strain evidence="6">BECK_BZ165</strain>
    </source>
</reference>
<keyword evidence="4" id="KW-0862">Zinc</keyword>
<evidence type="ECO:0000313" key="6">
    <source>
        <dbReference type="EMBL" id="VFJ46335.1"/>
    </source>
</evidence>
<gene>
    <name evidence="7" type="ORF">BECKFM1743A_GA0114220_102496</name>
    <name evidence="8" type="ORF">BECKFM1743B_GA0114221_102001</name>
    <name evidence="6" type="ORF">BECKFM1743C_GA0114222_100374</name>
</gene>
<comment type="cofactor">
    <cofactor evidence="1">
        <name>Zn(2+)</name>
        <dbReference type="ChEBI" id="CHEBI:29105"/>
    </cofactor>
</comment>
<dbReference type="EMBL" id="CAADFA010000037">
    <property type="protein sequence ID" value="VFJ46335.1"/>
    <property type="molecule type" value="Genomic_DNA"/>
</dbReference>
<dbReference type="InterPro" id="IPR001279">
    <property type="entry name" value="Metallo-B-lactamas"/>
</dbReference>
<evidence type="ECO:0000256" key="4">
    <source>
        <dbReference type="ARBA" id="ARBA00022833"/>
    </source>
</evidence>
<organism evidence="6">
    <name type="scientific">Candidatus Kentrum sp. FM</name>
    <dbReference type="NCBI Taxonomy" id="2126340"/>
    <lineage>
        <taxon>Bacteria</taxon>
        <taxon>Pseudomonadati</taxon>
        <taxon>Pseudomonadota</taxon>
        <taxon>Gammaproteobacteria</taxon>
        <taxon>Candidatus Kentrum</taxon>
    </lineage>
</organism>
<dbReference type="PANTHER" id="PTHR46233:SF3">
    <property type="entry name" value="HYDROXYACYLGLUTATHIONE HYDROLASE GLOC"/>
    <property type="match status" value="1"/>
</dbReference>
<proteinExistence type="predicted"/>
<dbReference type="EMBL" id="CAADEZ010000249">
    <property type="protein sequence ID" value="VFJ59909.1"/>
    <property type="molecule type" value="Genomic_DNA"/>
</dbReference>
<dbReference type="PANTHER" id="PTHR46233">
    <property type="entry name" value="HYDROXYACYLGLUTATHIONE HYDROLASE GLOC"/>
    <property type="match status" value="1"/>
</dbReference>
<evidence type="ECO:0000313" key="7">
    <source>
        <dbReference type="EMBL" id="VFJ59909.1"/>
    </source>
</evidence>
<sequence length="224" mass="24572">MRIQCISVGMFQANTYLVQDDATDACIVVDTGEDNELALRLAAMDPRPNIRAILITHAHIDHAGGLLDLQAEFDAPAYLPSLEKPFFDTLSEQGNWFGAPDMNRLCGNIDHTVEDGDLIRIENMEFKFLSTPGHSPGQGCYYTDAVVFVGDTLFAGSIGRTDLPGSNPAEMKASLRRLMELPGHLQVLSGHGPVTTLDQELETNPFLGFIRQEKGLSSGFSYPW</sequence>
<dbReference type="InterPro" id="IPR036866">
    <property type="entry name" value="RibonucZ/Hydroxyglut_hydro"/>
</dbReference>
<dbReference type="GO" id="GO:0016787">
    <property type="term" value="F:hydrolase activity"/>
    <property type="evidence" value="ECO:0007669"/>
    <property type="project" value="UniProtKB-KW"/>
</dbReference>
<dbReference type="AlphaFoldDB" id="A0A450S3P0"/>
<evidence type="ECO:0000259" key="5">
    <source>
        <dbReference type="SMART" id="SM00849"/>
    </source>
</evidence>
<evidence type="ECO:0000313" key="8">
    <source>
        <dbReference type="EMBL" id="VFK11654.1"/>
    </source>
</evidence>
<name>A0A450S3P0_9GAMM</name>
<accession>A0A450S3P0</accession>
<evidence type="ECO:0000256" key="1">
    <source>
        <dbReference type="ARBA" id="ARBA00001947"/>
    </source>
</evidence>
<protein>
    <submittedName>
        <fullName evidence="6">Glyoxylase, beta-lactamase superfamily II</fullName>
    </submittedName>
</protein>
<dbReference type="Gene3D" id="3.60.15.10">
    <property type="entry name" value="Ribonuclease Z/Hydroxyacylglutathione hydrolase-like"/>
    <property type="match status" value="1"/>
</dbReference>
<evidence type="ECO:0000256" key="2">
    <source>
        <dbReference type="ARBA" id="ARBA00022723"/>
    </source>
</evidence>
<feature type="domain" description="Metallo-beta-lactamase" evidence="5">
    <location>
        <begin position="12"/>
        <end position="191"/>
    </location>
</feature>
<dbReference type="Pfam" id="PF00753">
    <property type="entry name" value="Lactamase_B"/>
    <property type="match status" value="1"/>
</dbReference>
<dbReference type="EMBL" id="CAADFL010000200">
    <property type="protein sequence ID" value="VFK11654.1"/>
    <property type="molecule type" value="Genomic_DNA"/>
</dbReference>
<keyword evidence="3" id="KW-0378">Hydrolase</keyword>
<evidence type="ECO:0000256" key="3">
    <source>
        <dbReference type="ARBA" id="ARBA00022801"/>
    </source>
</evidence>
<dbReference type="SMART" id="SM00849">
    <property type="entry name" value="Lactamase_B"/>
    <property type="match status" value="1"/>
</dbReference>
<dbReference type="InterPro" id="IPR051453">
    <property type="entry name" value="MBL_Glyoxalase_II"/>
</dbReference>